<organism evidence="1 2">
    <name type="scientific">Clonorchis sinensis</name>
    <name type="common">Chinese liver fluke</name>
    <dbReference type="NCBI Taxonomy" id="79923"/>
    <lineage>
        <taxon>Eukaryota</taxon>
        <taxon>Metazoa</taxon>
        <taxon>Spiralia</taxon>
        <taxon>Lophotrochozoa</taxon>
        <taxon>Platyhelminthes</taxon>
        <taxon>Trematoda</taxon>
        <taxon>Digenea</taxon>
        <taxon>Opisthorchiida</taxon>
        <taxon>Opisthorchiata</taxon>
        <taxon>Opisthorchiidae</taxon>
        <taxon>Clonorchis</taxon>
    </lineage>
</organism>
<name>G7YVS9_CLOSI</name>
<gene>
    <name evidence="1" type="ORF">CLF_112070</name>
</gene>
<feature type="non-terminal residue" evidence="1">
    <location>
        <position position="178"/>
    </location>
</feature>
<protein>
    <submittedName>
        <fullName evidence="1">Uncharacterized protein</fullName>
    </submittedName>
</protein>
<reference key="2">
    <citation type="submission" date="2011-10" db="EMBL/GenBank/DDBJ databases">
        <title>The genome and transcriptome sequence of Clonorchis sinensis provide insights into the carcinogenic liver fluke.</title>
        <authorList>
            <person name="Wang X."/>
            <person name="Huang Y."/>
            <person name="Chen W."/>
            <person name="Liu H."/>
            <person name="Guo L."/>
            <person name="Chen Y."/>
            <person name="Luo F."/>
            <person name="Zhou W."/>
            <person name="Sun J."/>
            <person name="Mao Q."/>
            <person name="Liang P."/>
            <person name="Zhou C."/>
            <person name="Tian Y."/>
            <person name="Men J."/>
            <person name="Lv X."/>
            <person name="Huang L."/>
            <person name="Zhou J."/>
            <person name="Hu Y."/>
            <person name="Li R."/>
            <person name="Zhang F."/>
            <person name="Lei H."/>
            <person name="Li X."/>
            <person name="Hu X."/>
            <person name="Liang C."/>
            <person name="Xu J."/>
            <person name="Wu Z."/>
            <person name="Yu X."/>
        </authorList>
    </citation>
    <scope>NUCLEOTIDE SEQUENCE</scope>
    <source>
        <strain>Henan</strain>
    </source>
</reference>
<evidence type="ECO:0000313" key="1">
    <source>
        <dbReference type="EMBL" id="GAA57059.1"/>
    </source>
</evidence>
<reference evidence="1" key="1">
    <citation type="journal article" date="2011" name="Genome Biol.">
        <title>The draft genome of the carcinogenic human liver fluke Clonorchis sinensis.</title>
        <authorList>
            <person name="Wang X."/>
            <person name="Chen W."/>
            <person name="Huang Y."/>
            <person name="Sun J."/>
            <person name="Men J."/>
            <person name="Liu H."/>
            <person name="Luo F."/>
            <person name="Guo L."/>
            <person name="Lv X."/>
            <person name="Deng C."/>
            <person name="Zhou C."/>
            <person name="Fan Y."/>
            <person name="Li X."/>
            <person name="Huang L."/>
            <person name="Hu Y."/>
            <person name="Liang C."/>
            <person name="Hu X."/>
            <person name="Xu J."/>
            <person name="Yu X."/>
        </authorList>
    </citation>
    <scope>NUCLEOTIDE SEQUENCE [LARGE SCALE GENOMIC DNA]</scope>
    <source>
        <strain evidence="1">Henan</strain>
    </source>
</reference>
<evidence type="ECO:0000313" key="2">
    <source>
        <dbReference type="Proteomes" id="UP000008909"/>
    </source>
</evidence>
<proteinExistence type="predicted"/>
<dbReference type="EMBL" id="DF144517">
    <property type="protein sequence ID" value="GAA57059.1"/>
    <property type="molecule type" value="Genomic_DNA"/>
</dbReference>
<dbReference type="Proteomes" id="UP000008909">
    <property type="component" value="Unassembled WGS sequence"/>
</dbReference>
<accession>G7YVS9</accession>
<dbReference type="AlphaFoldDB" id="G7YVS9"/>
<keyword evidence="2" id="KW-1185">Reference proteome</keyword>
<sequence length="178" mass="20106">MSFGGDSANSFVTHGEKGPEDITRIDAKKALGIWLSPNLSFSLHLEKSAQKSVLRVIRRTFFRITRTDFQIIYGAYVRPLLEYANSVVYSGCTKGVILIERVQRAATKIVAGPKSMDYETRLAVPDLFSLEYRRLRGDLIFTYALHEQGLANTFFTVDPANTRRGHGKKVFKLRAPTF</sequence>